<protein>
    <submittedName>
        <fullName evidence="1">Uncharacterized protein</fullName>
    </submittedName>
</protein>
<reference evidence="1" key="1">
    <citation type="journal article" date="2017" name="Parasit. Vectors">
        <title>Sialotranscriptomics of Rhipicephalus zambeziensis reveals intricate expression profiles of secretory proteins and suggests tight temporal transcriptional regulation during blood-feeding.</title>
        <authorList>
            <person name="de Castro M.H."/>
            <person name="de Klerk D."/>
            <person name="Pienaar R."/>
            <person name="Rees D.J.G."/>
            <person name="Mans B.J."/>
        </authorList>
    </citation>
    <scope>NUCLEOTIDE SEQUENCE</scope>
    <source>
        <tissue evidence="1">Salivary glands</tissue>
    </source>
</reference>
<evidence type="ECO:0000313" key="1">
    <source>
        <dbReference type="EMBL" id="MAA12944.1"/>
    </source>
</evidence>
<proteinExistence type="predicted"/>
<name>A0A224YG50_9ACAR</name>
<dbReference type="EMBL" id="GFPF01001798">
    <property type="protein sequence ID" value="MAA12944.1"/>
    <property type="molecule type" value="Transcribed_RNA"/>
</dbReference>
<dbReference type="AlphaFoldDB" id="A0A224YG50"/>
<sequence>MFRNVYVSRHFSLKGGGGFVHYRSDPSTMMGVHKCVNFTFTCKLCRSQFGTDPILVSGNFSALAKLVRIVKHLVSTYTLKLYSQSKFMCLLLSAPKHVPFVRLMLVQSFSVGQLLRAKATC</sequence>
<accession>A0A224YG50</accession>
<organism evidence="1">
    <name type="scientific">Rhipicephalus zambeziensis</name>
    <dbReference type="NCBI Taxonomy" id="60191"/>
    <lineage>
        <taxon>Eukaryota</taxon>
        <taxon>Metazoa</taxon>
        <taxon>Ecdysozoa</taxon>
        <taxon>Arthropoda</taxon>
        <taxon>Chelicerata</taxon>
        <taxon>Arachnida</taxon>
        <taxon>Acari</taxon>
        <taxon>Parasitiformes</taxon>
        <taxon>Ixodida</taxon>
        <taxon>Ixodoidea</taxon>
        <taxon>Ixodidae</taxon>
        <taxon>Rhipicephalinae</taxon>
        <taxon>Rhipicephalus</taxon>
        <taxon>Rhipicephalus</taxon>
    </lineage>
</organism>